<feature type="binding site" evidence="4">
    <location>
        <position position="95"/>
    </location>
    <ligand>
        <name>6-deoxy-6-sulfo-D-fructose</name>
        <dbReference type="ChEBI" id="CHEBI:77133"/>
    </ligand>
</feature>
<feature type="binding site" evidence="4">
    <location>
        <position position="244"/>
    </location>
    <ligand>
        <name>6-deoxy-6-sulfo-D-fructose</name>
        <dbReference type="ChEBI" id="CHEBI:77133"/>
    </ligand>
</feature>
<dbReference type="InterPro" id="IPR029056">
    <property type="entry name" value="Ribokinase-like"/>
</dbReference>
<dbReference type="Pfam" id="PF00294">
    <property type="entry name" value="PfkB"/>
    <property type="match status" value="1"/>
</dbReference>
<accession>A0A1R0FSV5</accession>
<feature type="binding site" evidence="4">
    <location>
        <position position="217"/>
    </location>
    <ligand>
        <name>ATP</name>
        <dbReference type="ChEBI" id="CHEBI:30616"/>
    </ligand>
</feature>
<organism evidence="7 10">
    <name type="scientific">Citrobacter braakii</name>
    <dbReference type="NCBI Taxonomy" id="57706"/>
    <lineage>
        <taxon>Bacteria</taxon>
        <taxon>Pseudomonadati</taxon>
        <taxon>Pseudomonadota</taxon>
        <taxon>Gammaproteobacteria</taxon>
        <taxon>Enterobacterales</taxon>
        <taxon>Enterobacteriaceae</taxon>
        <taxon>Citrobacter</taxon>
        <taxon>Citrobacter freundii complex</taxon>
    </lineage>
</organism>
<evidence type="ECO:0000256" key="4">
    <source>
        <dbReference type="HAMAP-Rule" id="MF_00999"/>
    </source>
</evidence>
<dbReference type="InterPro" id="IPR030877">
    <property type="entry name" value="SF_kinase"/>
</dbReference>
<keyword evidence="3 4" id="KW-0418">Kinase</keyword>
<dbReference type="GO" id="GO:0016301">
    <property type="term" value="F:kinase activity"/>
    <property type="evidence" value="ECO:0007669"/>
    <property type="project" value="UniProtKB-KW"/>
</dbReference>
<evidence type="ECO:0000256" key="2">
    <source>
        <dbReference type="ARBA" id="ARBA00022679"/>
    </source>
</evidence>
<feature type="binding site" evidence="4">
    <location>
        <position position="13"/>
    </location>
    <ligand>
        <name>6-deoxy-6-sulfo-D-fructose</name>
        <dbReference type="ChEBI" id="CHEBI:77133"/>
    </ligand>
</feature>
<feature type="domain" description="Carbohydrate kinase PfkB" evidence="6">
    <location>
        <begin position="1"/>
        <end position="286"/>
    </location>
</feature>
<dbReference type="EMBL" id="JACXSK010000011">
    <property type="protein sequence ID" value="MBD3124452.1"/>
    <property type="molecule type" value="Genomic_DNA"/>
</dbReference>
<dbReference type="InterPro" id="IPR002173">
    <property type="entry name" value="Carboh/pur_kinase_PfkB_CS"/>
</dbReference>
<keyword evidence="4" id="KW-0067">ATP-binding</keyword>
<evidence type="ECO:0000313" key="10">
    <source>
        <dbReference type="Proteomes" id="UP000605024"/>
    </source>
</evidence>
<dbReference type="InterPro" id="IPR002139">
    <property type="entry name" value="Ribo/fructo_kinase"/>
</dbReference>
<dbReference type="OrthoDB" id="9779730at2"/>
<reference evidence="7" key="2">
    <citation type="submission" date="2020-09" db="EMBL/GenBank/DDBJ databases">
        <title>Characterization of IncC plasmids in Enterobacterales of food-producing animals originating from China.</title>
        <authorList>
            <person name="Zhang Y."/>
            <person name="Lei C.-W."/>
        </authorList>
    </citation>
    <scope>NUCLEOTIDE SEQUENCE</scope>
    <source>
        <strain evidence="7">CC1</strain>
    </source>
</reference>
<evidence type="ECO:0000313" key="9">
    <source>
        <dbReference type="Proteomes" id="UP000185597"/>
    </source>
</evidence>
<dbReference type="GO" id="GO:0006796">
    <property type="term" value="P:phosphate-containing compound metabolic process"/>
    <property type="evidence" value="ECO:0007669"/>
    <property type="project" value="UniProtKB-ARBA"/>
</dbReference>
<dbReference type="AlphaFoldDB" id="A0A1R0FSV5"/>
<keyword evidence="4" id="KW-0119">Carbohydrate metabolism</keyword>
<comment type="function">
    <text evidence="4">Phosphorylates 6-deoxy-6-sulfo-D-fructose (SF) to 6-deoxy-6-sulfo-D-fructose 1-phosphate (SFP).</text>
</comment>
<dbReference type="PRINTS" id="PR00990">
    <property type="entry name" value="RIBOKINASE"/>
</dbReference>
<dbReference type="Proteomes" id="UP000185597">
    <property type="component" value="Unassembled WGS sequence"/>
</dbReference>
<dbReference type="Proteomes" id="UP000605024">
    <property type="component" value="Unassembled WGS sequence"/>
</dbReference>
<feature type="binding site" evidence="4">
    <location>
        <position position="243"/>
    </location>
    <ligand>
        <name>ATP</name>
        <dbReference type="ChEBI" id="CHEBI:30616"/>
    </ligand>
</feature>
<evidence type="ECO:0000256" key="1">
    <source>
        <dbReference type="ARBA" id="ARBA00010688"/>
    </source>
</evidence>
<evidence type="ECO:0000256" key="5">
    <source>
        <dbReference type="RuleBase" id="RU003704"/>
    </source>
</evidence>
<evidence type="ECO:0000313" key="7">
    <source>
        <dbReference type="EMBL" id="MBD3124452.1"/>
    </source>
</evidence>
<dbReference type="PANTHER" id="PTHR10584:SF157">
    <property type="entry name" value="SULFOFRUCTOSE KINASE"/>
    <property type="match status" value="1"/>
</dbReference>
<dbReference type="GO" id="GO:0005829">
    <property type="term" value="C:cytosol"/>
    <property type="evidence" value="ECO:0007669"/>
    <property type="project" value="TreeGrafter"/>
</dbReference>
<feature type="binding site" evidence="4">
    <location>
        <position position="39"/>
    </location>
    <ligand>
        <name>6-deoxy-6-sulfo-D-fructose</name>
        <dbReference type="ChEBI" id="CHEBI:77133"/>
    </ligand>
</feature>
<feature type="binding site" evidence="4">
    <location>
        <position position="212"/>
    </location>
    <ligand>
        <name>ATP</name>
        <dbReference type="ChEBI" id="CHEBI:30616"/>
    </ligand>
</feature>
<feature type="binding site" evidence="4">
    <location>
        <position position="214"/>
    </location>
    <ligand>
        <name>ATP</name>
        <dbReference type="ChEBI" id="CHEBI:30616"/>
    </ligand>
</feature>
<comment type="catalytic activity">
    <reaction evidence="4">
        <text>6-deoxy-6-sulfo-D-fructose + ATP = 6-deoxy-6-sulfo-D-fructose 1-phosphate + ADP + H(+)</text>
        <dbReference type="Rhea" id="RHEA:40443"/>
        <dbReference type="ChEBI" id="CHEBI:15378"/>
        <dbReference type="ChEBI" id="CHEBI:30616"/>
        <dbReference type="ChEBI" id="CHEBI:77133"/>
        <dbReference type="ChEBI" id="CHEBI:77134"/>
        <dbReference type="ChEBI" id="CHEBI:456216"/>
        <dbReference type="EC" id="2.7.1.184"/>
    </reaction>
</comment>
<proteinExistence type="inferred from homology"/>
<dbReference type="InterPro" id="IPR011611">
    <property type="entry name" value="PfkB_dom"/>
</dbReference>
<feature type="binding site" evidence="4">
    <location>
        <position position="27"/>
    </location>
    <ligand>
        <name>6-deoxy-6-sulfo-D-fructose</name>
        <dbReference type="ChEBI" id="CHEBI:77133"/>
    </ligand>
</feature>
<dbReference type="PROSITE" id="PS00584">
    <property type="entry name" value="PFKB_KINASES_2"/>
    <property type="match status" value="1"/>
</dbReference>
<dbReference type="EMBL" id="MTCP01000010">
    <property type="protein sequence ID" value="OLY67624.1"/>
    <property type="molecule type" value="Genomic_DNA"/>
</dbReference>
<keyword evidence="4" id="KW-0547">Nucleotide-binding</keyword>
<dbReference type="Gene3D" id="3.40.1190.20">
    <property type="match status" value="1"/>
</dbReference>
<dbReference type="HAMAP" id="MF_00999">
    <property type="entry name" value="SF_kinase"/>
    <property type="match status" value="1"/>
</dbReference>
<dbReference type="EC" id="2.7.1.184" evidence="4"/>
<dbReference type="GO" id="GO:1902777">
    <property type="term" value="P:6-sulfoquinovose(1-) catabolic process"/>
    <property type="evidence" value="ECO:0007669"/>
    <property type="project" value="UniProtKB-UniRule"/>
</dbReference>
<name>A0A1R0FSV5_CITBR</name>
<reference evidence="8 9" key="1">
    <citation type="submission" date="2017-01" db="EMBL/GenBank/DDBJ databases">
        <title>First report of the plasmid-mediated mcr-1 gene in Citrobacter freudii.</title>
        <authorList>
            <person name="Liu J."/>
            <person name="Yang Y."/>
            <person name="Li Y."/>
            <person name="Liu D."/>
            <person name="Tuo H."/>
            <person name="Davis M."/>
            <person name="Zhang A."/>
        </authorList>
    </citation>
    <scope>NUCLEOTIDE SEQUENCE [LARGE SCALE GENOMIC DNA]</scope>
    <source>
        <strain evidence="8 9">SCC4</strain>
    </source>
</reference>
<dbReference type="CDD" id="cd01945">
    <property type="entry name" value="ribokinase_group_B"/>
    <property type="match status" value="1"/>
</dbReference>
<comment type="similarity">
    <text evidence="1 4 5">Belongs to the carbohydrate kinase PfkB family.</text>
</comment>
<evidence type="ECO:0000259" key="6">
    <source>
        <dbReference type="Pfam" id="PF00294"/>
    </source>
</evidence>
<dbReference type="GO" id="GO:0005524">
    <property type="term" value="F:ATP binding"/>
    <property type="evidence" value="ECO:0007669"/>
    <property type="project" value="UniProtKB-KW"/>
</dbReference>
<dbReference type="GO" id="GO:0061594">
    <property type="term" value="F:6-deoxy-6-sulfofructose kinase activity"/>
    <property type="evidence" value="ECO:0007669"/>
    <property type="project" value="UniProtKB-UniRule"/>
</dbReference>
<dbReference type="PANTHER" id="PTHR10584">
    <property type="entry name" value="SUGAR KINASE"/>
    <property type="match status" value="1"/>
</dbReference>
<protein>
    <recommendedName>
        <fullName evidence="4">Sulfofructose kinase</fullName>
        <shortName evidence="4">SF kinase</shortName>
        <ecNumber evidence="4">2.7.1.184</ecNumber>
    </recommendedName>
</protein>
<feature type="binding site" evidence="4">
    <location>
        <position position="138"/>
    </location>
    <ligand>
        <name>6-deoxy-6-sulfo-D-fructose</name>
        <dbReference type="ChEBI" id="CHEBI:77133"/>
    </ligand>
</feature>
<dbReference type="RefSeq" id="WP_016157866.1">
    <property type="nucleotide sequence ID" value="NZ_CP022049.2"/>
</dbReference>
<sequence length="298" mass="31806">MTRIACIGITVQDRIYSLNDLPNGGGKYQSNQYLETGGGPAATAAVAIARLGIDVDFIGRVGDDSCGNTLLNELQVWGVNTEFCRQYPNSRSSQSAILVDQHGERIIVNYPSPDLGTDAQWLESIDFSRYDIVLADVRWHEGTLKSFELARAAGVPTLLDADMTPQDITPLVALADHAVFSTPGLKRMTGQNDAQLALKLASKHTNGKVYVTLGSEGSLWIENGQTCQQTAFSVNVVDTTGAGDVFHGAMAAALAEKMSTDQAIRFASAVAAMKCTQAGGRAGIPNRAQTESFLSLYA</sequence>
<gene>
    <name evidence="8" type="ORF">BWD41_18840</name>
    <name evidence="7" type="ORF">ID160_17430</name>
</gene>
<keyword evidence="2 4" id="KW-0808">Transferase</keyword>
<comment type="caution">
    <text evidence="7">The sequence shown here is derived from an EMBL/GenBank/DDBJ whole genome shotgun (WGS) entry which is preliminary data.</text>
</comment>
<evidence type="ECO:0000313" key="8">
    <source>
        <dbReference type="EMBL" id="OLY67624.1"/>
    </source>
</evidence>
<evidence type="ECO:0000256" key="3">
    <source>
        <dbReference type="ARBA" id="ARBA00022777"/>
    </source>
</evidence>
<dbReference type="SUPFAM" id="SSF53613">
    <property type="entry name" value="Ribokinase-like"/>
    <property type="match status" value="1"/>
</dbReference>